<evidence type="ECO:0000313" key="2">
    <source>
        <dbReference type="EMBL" id="KAF4649575.1"/>
    </source>
</evidence>
<comment type="caution">
    <text evidence="2">The sequence shown here is derived from an EMBL/GenBank/DDBJ whole genome shotgun (WGS) entry which is preliminary data.</text>
</comment>
<dbReference type="Proteomes" id="UP000572268">
    <property type="component" value="Unassembled WGS sequence"/>
</dbReference>
<keyword evidence="1" id="KW-0732">Signal</keyword>
<dbReference type="EMBL" id="JABANN010001262">
    <property type="protein sequence ID" value="KAF4650383.1"/>
    <property type="molecule type" value="Genomic_DNA"/>
</dbReference>
<dbReference type="AlphaFoldDB" id="A0A7J6KQJ1"/>
<evidence type="ECO:0000313" key="4">
    <source>
        <dbReference type="Proteomes" id="UP000570595"/>
    </source>
</evidence>
<proteinExistence type="predicted"/>
<feature type="signal peptide" evidence="1">
    <location>
        <begin position="1"/>
        <end position="18"/>
    </location>
</feature>
<evidence type="ECO:0000313" key="5">
    <source>
        <dbReference type="Proteomes" id="UP000572268"/>
    </source>
</evidence>
<feature type="chain" id="PRO_5036205262" description="Sphingosine kinase 2" evidence="1">
    <location>
        <begin position="19"/>
        <end position="272"/>
    </location>
</feature>
<evidence type="ECO:0000313" key="3">
    <source>
        <dbReference type="EMBL" id="KAF4650383.1"/>
    </source>
</evidence>
<reference evidence="4 5" key="1">
    <citation type="submission" date="2020-04" db="EMBL/GenBank/DDBJ databases">
        <title>Perkinsus olseni comparative genomics.</title>
        <authorList>
            <person name="Bogema D.R."/>
        </authorList>
    </citation>
    <scope>NUCLEOTIDE SEQUENCE [LARGE SCALE GENOMIC DNA]</scope>
    <source>
        <strain evidence="2">ATCC PRA-179</strain>
        <strain evidence="3">ATCC PRA-31</strain>
    </source>
</reference>
<dbReference type="OrthoDB" id="10336058at2759"/>
<name>A0A7J6KQJ1_PEROL</name>
<sequence length="272" mass="30822">MSIRLIASLVSAAFVVSAQSSVEYGNFVYQSKEASPVAMIVNTTEDGMARLSIECESLYEGDWFQMQGLQDDDEGLYPDVINEFPSGSYEQRKLTHYSQQVCSQLHIESGNFHSFYIDSDGNLETEFEDDYVVLKREWLPLREGRYLSGSKSQLKLQFDVYASGLVYVRLGCKATEGRPAEGDFPAEPPTPAGDTGYKLLRLVSKGDHYELTSYPGRSDTVRDLADTFGRVCPVWKDSFDLEEDFKAVRFATPDIMYAFGDYIYDRLFRHPV</sequence>
<protein>
    <recommendedName>
        <fullName evidence="6">Sphingosine kinase 2</fullName>
    </recommendedName>
</protein>
<dbReference type="Proteomes" id="UP000570595">
    <property type="component" value="Unassembled WGS sequence"/>
</dbReference>
<evidence type="ECO:0008006" key="6">
    <source>
        <dbReference type="Google" id="ProtNLM"/>
    </source>
</evidence>
<evidence type="ECO:0000256" key="1">
    <source>
        <dbReference type="SAM" id="SignalP"/>
    </source>
</evidence>
<organism evidence="2 4">
    <name type="scientific">Perkinsus olseni</name>
    <name type="common">Perkinsus atlanticus</name>
    <dbReference type="NCBI Taxonomy" id="32597"/>
    <lineage>
        <taxon>Eukaryota</taxon>
        <taxon>Sar</taxon>
        <taxon>Alveolata</taxon>
        <taxon>Perkinsozoa</taxon>
        <taxon>Perkinsea</taxon>
        <taxon>Perkinsida</taxon>
        <taxon>Perkinsidae</taxon>
        <taxon>Perkinsus</taxon>
    </lineage>
</organism>
<dbReference type="EMBL" id="JABAHT010001275">
    <property type="protein sequence ID" value="KAF4649575.1"/>
    <property type="molecule type" value="Genomic_DNA"/>
</dbReference>
<accession>A0A7J6KQJ1</accession>
<gene>
    <name evidence="3" type="ORF">FOL46_001002</name>
    <name evidence="2" type="ORF">FOZ61_001176</name>
</gene>